<name>J0QY52_9HYPH</name>
<protein>
    <submittedName>
        <fullName evidence="4">Amidohydrolase</fullName>
    </submittedName>
</protein>
<dbReference type="InterPro" id="IPR002933">
    <property type="entry name" value="Peptidase_M20"/>
</dbReference>
<feature type="binding site" evidence="2">
    <location>
        <position position="102"/>
    </location>
    <ligand>
        <name>Mn(2+)</name>
        <dbReference type="ChEBI" id="CHEBI:29035"/>
        <label>2</label>
    </ligand>
</feature>
<keyword evidence="2" id="KW-0479">Metal-binding</keyword>
<dbReference type="Pfam" id="PF01546">
    <property type="entry name" value="Peptidase_M20"/>
    <property type="match status" value="1"/>
</dbReference>
<dbReference type="EMBL" id="AIMB01000003">
    <property type="protein sequence ID" value="EJF91021.1"/>
    <property type="molecule type" value="Genomic_DNA"/>
</dbReference>
<dbReference type="eggNOG" id="COG1473">
    <property type="taxonomic scope" value="Bacteria"/>
</dbReference>
<evidence type="ECO:0000313" key="4">
    <source>
        <dbReference type="EMBL" id="EJF91021.1"/>
    </source>
</evidence>
<proteinExistence type="predicted"/>
<dbReference type="InterPro" id="IPR017439">
    <property type="entry name" value="Amidohydrolase"/>
</dbReference>
<dbReference type="GO" id="GO:0050118">
    <property type="term" value="F:N-acetyldiaminopimelate deacetylase activity"/>
    <property type="evidence" value="ECO:0007669"/>
    <property type="project" value="UniProtKB-ARBA"/>
</dbReference>
<dbReference type="Gene3D" id="3.40.630.10">
    <property type="entry name" value="Zn peptidases"/>
    <property type="match status" value="1"/>
</dbReference>
<dbReference type="Gene3D" id="3.30.70.360">
    <property type="match status" value="1"/>
</dbReference>
<dbReference type="HOGENOM" id="CLU_023257_0_1_5"/>
<dbReference type="FunFam" id="3.30.70.360:FF:000001">
    <property type="entry name" value="N-acetyldiaminopimelate deacetylase"/>
    <property type="match status" value="1"/>
</dbReference>
<dbReference type="GO" id="GO:0019877">
    <property type="term" value="P:diaminopimelate biosynthetic process"/>
    <property type="evidence" value="ECO:0007669"/>
    <property type="project" value="UniProtKB-ARBA"/>
</dbReference>
<evidence type="ECO:0000256" key="2">
    <source>
        <dbReference type="PIRSR" id="PIRSR005962-1"/>
    </source>
</evidence>
<dbReference type="AlphaFoldDB" id="J0QY52"/>
<dbReference type="InterPro" id="IPR036264">
    <property type="entry name" value="Bact_exopeptidase_dim_dom"/>
</dbReference>
<accession>J0QY52</accession>
<feature type="binding site" evidence="2">
    <location>
        <position position="163"/>
    </location>
    <ligand>
        <name>Mn(2+)</name>
        <dbReference type="ChEBI" id="CHEBI:29035"/>
        <label>2</label>
    </ligand>
</feature>
<evidence type="ECO:0000259" key="3">
    <source>
        <dbReference type="Pfam" id="PF07687"/>
    </source>
</evidence>
<dbReference type="PATRIC" id="fig|1094558.3.peg.390"/>
<dbReference type="RefSeq" id="WP_008037901.1">
    <property type="nucleotide sequence ID" value="NZ_JH725147.1"/>
</dbReference>
<dbReference type="SUPFAM" id="SSF55031">
    <property type="entry name" value="Bacterial exopeptidase dimerisation domain"/>
    <property type="match status" value="1"/>
</dbReference>
<dbReference type="CDD" id="cd05666">
    <property type="entry name" value="M20_Acy1-like"/>
    <property type="match status" value="1"/>
</dbReference>
<dbReference type="STRING" id="1094558.ME5_00353"/>
<comment type="caution">
    <text evidence="4">The sequence shown here is derived from an EMBL/GenBank/DDBJ whole genome shotgun (WGS) entry which is preliminary data.</text>
</comment>
<sequence length="386" mass="42310">MNIIRNHIENSLPEMTQLRRDFHQHPELSYQEYKTSEKVAELLESWGYDVTRGIGKTGLVGSFKLGDSKKTIGIRADMDALPIHEQTNLDYSSENKGVMHACGHDGHTTILLTAARYLAETKNFNGTVHLIFQPAEEGYAGAKAMIDDGLFDKFPCDKIYGLHNWPGFPTGSLRFAEGPMMASVDTVYITIRGKGGHGARPETTIDPVVVASSTVMALQTVVSRNVSPLEAAIVTVGLIQGGTAHNVIPDEVKLELTVRSFSSEVRALLEERICNIVHAQAQSYRAEAEINYSRGYPVTVNNPEATRYAQAVAEQLVGKNNVVFNAEPLTPSEDFSFMLEKVPGAYIIIGNGNSAGLHNPQYNFNDDIIPVGASLWGALVETYLKK</sequence>
<dbReference type="OrthoDB" id="9777385at2"/>
<keyword evidence="2" id="KW-0464">Manganese</keyword>
<dbReference type="Proteomes" id="UP000008952">
    <property type="component" value="Unassembled WGS sequence"/>
</dbReference>
<feature type="domain" description="Peptidase M20 dimerisation" evidence="3">
    <location>
        <begin position="186"/>
        <end position="280"/>
    </location>
</feature>
<feature type="binding site" evidence="2">
    <location>
        <position position="358"/>
    </location>
    <ligand>
        <name>Mn(2+)</name>
        <dbReference type="ChEBI" id="CHEBI:29035"/>
        <label>2</label>
    </ligand>
</feature>
<comment type="cofactor">
    <cofactor evidence="2">
        <name>Mn(2+)</name>
        <dbReference type="ChEBI" id="CHEBI:29035"/>
    </cofactor>
    <text evidence="2">The Mn(2+) ion enhances activity.</text>
</comment>
<dbReference type="InterPro" id="IPR011650">
    <property type="entry name" value="Peptidase_M20_dimer"/>
</dbReference>
<feature type="binding site" evidence="2">
    <location>
        <position position="137"/>
    </location>
    <ligand>
        <name>Mn(2+)</name>
        <dbReference type="ChEBI" id="CHEBI:29035"/>
        <label>2</label>
    </ligand>
</feature>
<gene>
    <name evidence="4" type="ORF">ME5_00353</name>
</gene>
<dbReference type="PANTHER" id="PTHR11014">
    <property type="entry name" value="PEPTIDASE M20 FAMILY MEMBER"/>
    <property type="match status" value="1"/>
</dbReference>
<reference evidence="4 5" key="1">
    <citation type="submission" date="2012-03" db="EMBL/GenBank/DDBJ databases">
        <title>The Genome Sequence of Bartonella tamiae Th239.</title>
        <authorList>
            <consortium name="The Broad Institute Genome Sequencing Platform"/>
            <consortium name="The Broad Institute Genome Sequencing Center for Infectious Disease"/>
            <person name="Feldgarden M."/>
            <person name="Kirby J."/>
            <person name="Kosoy M."/>
            <person name="Birtles R."/>
            <person name="Probert W.S."/>
            <person name="Chiaraviglio L."/>
            <person name="Young S.K."/>
            <person name="Zeng Q."/>
            <person name="Gargeya S."/>
            <person name="Fitzgerald M."/>
            <person name="Haas B."/>
            <person name="Abouelleil A."/>
            <person name="Alvarado L."/>
            <person name="Arachchi H.M."/>
            <person name="Berlin A."/>
            <person name="Chapman S.B."/>
            <person name="Gearin G."/>
            <person name="Goldberg J."/>
            <person name="Griggs A."/>
            <person name="Gujja S."/>
            <person name="Hansen M."/>
            <person name="Heiman D."/>
            <person name="Howarth C."/>
            <person name="Larimer J."/>
            <person name="Lui A."/>
            <person name="MacDonald P.J.P."/>
            <person name="McCowen C."/>
            <person name="Montmayeur A."/>
            <person name="Murphy C."/>
            <person name="Neiman D."/>
            <person name="Pearson M."/>
            <person name="Priest M."/>
            <person name="Roberts A."/>
            <person name="Saif S."/>
            <person name="Shea T."/>
            <person name="Sisk P."/>
            <person name="Stolte C."/>
            <person name="Sykes S."/>
            <person name="Wortman J."/>
            <person name="Nusbaum C."/>
            <person name="Birren B."/>
        </authorList>
    </citation>
    <scope>NUCLEOTIDE SEQUENCE [LARGE SCALE GENOMIC DNA]</scope>
    <source>
        <strain evidence="4 5">Th239</strain>
    </source>
</reference>
<dbReference type="SUPFAM" id="SSF53187">
    <property type="entry name" value="Zn-dependent exopeptidases"/>
    <property type="match status" value="1"/>
</dbReference>
<dbReference type="Pfam" id="PF07687">
    <property type="entry name" value="M20_dimer"/>
    <property type="match status" value="1"/>
</dbReference>
<feature type="binding site" evidence="2">
    <location>
        <position position="104"/>
    </location>
    <ligand>
        <name>Mn(2+)</name>
        <dbReference type="ChEBI" id="CHEBI:29035"/>
        <label>2</label>
    </ligand>
</feature>
<dbReference type="NCBIfam" id="TIGR01891">
    <property type="entry name" value="amidohydrolases"/>
    <property type="match status" value="1"/>
</dbReference>
<organism evidence="4 5">
    <name type="scientific">Bartonella tamiae Th239</name>
    <dbReference type="NCBI Taxonomy" id="1094558"/>
    <lineage>
        <taxon>Bacteria</taxon>
        <taxon>Pseudomonadati</taxon>
        <taxon>Pseudomonadota</taxon>
        <taxon>Alphaproteobacteria</taxon>
        <taxon>Hyphomicrobiales</taxon>
        <taxon>Bartonellaceae</taxon>
        <taxon>Bartonella</taxon>
    </lineage>
</organism>
<dbReference type="PIRSF" id="PIRSF005962">
    <property type="entry name" value="Pept_M20D_amidohydro"/>
    <property type="match status" value="1"/>
</dbReference>
<dbReference type="GO" id="GO:0046872">
    <property type="term" value="F:metal ion binding"/>
    <property type="evidence" value="ECO:0007669"/>
    <property type="project" value="UniProtKB-KW"/>
</dbReference>
<evidence type="ECO:0000313" key="5">
    <source>
        <dbReference type="Proteomes" id="UP000008952"/>
    </source>
</evidence>
<keyword evidence="1 4" id="KW-0378">Hydrolase</keyword>
<keyword evidence="5" id="KW-1185">Reference proteome</keyword>
<evidence type="ECO:0000256" key="1">
    <source>
        <dbReference type="ARBA" id="ARBA00022801"/>
    </source>
</evidence>
<dbReference type="PANTHER" id="PTHR11014:SF63">
    <property type="entry name" value="METALLOPEPTIDASE, PUTATIVE (AFU_ORTHOLOGUE AFUA_6G09600)-RELATED"/>
    <property type="match status" value="1"/>
</dbReference>